<keyword evidence="3 6" id="KW-1133">Transmembrane helix</keyword>
<dbReference type="EMBL" id="CP071444">
    <property type="protein sequence ID" value="QSX08776.1"/>
    <property type="molecule type" value="Genomic_DNA"/>
</dbReference>
<keyword evidence="1" id="KW-1003">Cell membrane</keyword>
<evidence type="ECO:0000256" key="2">
    <source>
        <dbReference type="ARBA" id="ARBA00022692"/>
    </source>
</evidence>
<evidence type="ECO:0000256" key="6">
    <source>
        <dbReference type="SAM" id="Phobius"/>
    </source>
</evidence>
<gene>
    <name evidence="8" type="ORF">J0B03_01410</name>
</gene>
<dbReference type="KEGG" id="alka:J0B03_01410"/>
<dbReference type="GO" id="GO:0005886">
    <property type="term" value="C:plasma membrane"/>
    <property type="evidence" value="ECO:0007669"/>
    <property type="project" value="InterPro"/>
</dbReference>
<evidence type="ECO:0000256" key="1">
    <source>
        <dbReference type="ARBA" id="ARBA00022475"/>
    </source>
</evidence>
<evidence type="ECO:0000256" key="3">
    <source>
        <dbReference type="ARBA" id="ARBA00022989"/>
    </source>
</evidence>
<dbReference type="RefSeq" id="WP_207300117.1">
    <property type="nucleotide sequence ID" value="NZ_CP071444.1"/>
</dbReference>
<reference evidence="8" key="1">
    <citation type="submission" date="2021-03" db="EMBL/GenBank/DDBJ databases">
        <title>Alkalibacter marinus sp. nov., isolated from tidal flat sediment.</title>
        <authorList>
            <person name="Namirimu T."/>
            <person name="Yang J.-A."/>
            <person name="Yang S.-H."/>
            <person name="Kim Y.-J."/>
            <person name="Kwon K.K."/>
        </authorList>
    </citation>
    <scope>NUCLEOTIDE SEQUENCE</scope>
    <source>
        <strain evidence="8">ES005</strain>
    </source>
</reference>
<keyword evidence="4 6" id="KW-0472">Membrane</keyword>
<dbReference type="Pfam" id="PF06305">
    <property type="entry name" value="LapA_dom"/>
    <property type="match status" value="1"/>
</dbReference>
<protein>
    <submittedName>
        <fullName evidence="8">LapA family protein</fullName>
    </submittedName>
</protein>
<evidence type="ECO:0000313" key="8">
    <source>
        <dbReference type="EMBL" id="QSX08776.1"/>
    </source>
</evidence>
<accession>A0A974XMT7</accession>
<dbReference type="PANTHER" id="PTHR41335:SF1">
    <property type="entry name" value="MEMBRANE PROTEIN"/>
    <property type="match status" value="1"/>
</dbReference>
<name>A0A974XMT7_9FIRM</name>
<feature type="compositionally biased region" description="Polar residues" evidence="5">
    <location>
        <begin position="111"/>
        <end position="122"/>
    </location>
</feature>
<dbReference type="Proteomes" id="UP000663499">
    <property type="component" value="Chromosome"/>
</dbReference>
<proteinExistence type="predicted"/>
<feature type="transmembrane region" description="Helical" evidence="6">
    <location>
        <begin position="39"/>
        <end position="60"/>
    </location>
</feature>
<evidence type="ECO:0000256" key="5">
    <source>
        <dbReference type="SAM" id="MobiDB-lite"/>
    </source>
</evidence>
<keyword evidence="9" id="KW-1185">Reference proteome</keyword>
<organism evidence="8 9">
    <name type="scientific">Alkalibacter rhizosphaerae</name>
    <dbReference type="NCBI Taxonomy" id="2815577"/>
    <lineage>
        <taxon>Bacteria</taxon>
        <taxon>Bacillati</taxon>
        <taxon>Bacillota</taxon>
        <taxon>Clostridia</taxon>
        <taxon>Eubacteriales</taxon>
        <taxon>Eubacteriaceae</taxon>
        <taxon>Alkalibacter</taxon>
    </lineage>
</organism>
<evidence type="ECO:0000313" key="9">
    <source>
        <dbReference type="Proteomes" id="UP000663499"/>
    </source>
</evidence>
<sequence>MQAGVIIAIIFAIIVSIFALQNAQPVDIKFLTMEGEASLALVILLSVALGAAIMAMLNLYSKFKAGKNLKKVSKEKEALEGEKRELEGRLGTLEQEKAALEERLAIKEEQLTQTDDSSSTEPPQEEATGQPEFGTDMNTPQY</sequence>
<dbReference type="InterPro" id="IPR010445">
    <property type="entry name" value="LapA_dom"/>
</dbReference>
<evidence type="ECO:0000256" key="4">
    <source>
        <dbReference type="ARBA" id="ARBA00023136"/>
    </source>
</evidence>
<dbReference type="AlphaFoldDB" id="A0A974XMT7"/>
<dbReference type="PANTHER" id="PTHR41335">
    <property type="entry name" value="MEMBRANE PROTEIN-RELATED"/>
    <property type="match status" value="1"/>
</dbReference>
<feature type="domain" description="Lipopolysaccharide assembly protein A" evidence="7">
    <location>
        <begin position="21"/>
        <end position="83"/>
    </location>
</feature>
<feature type="region of interest" description="Disordered" evidence="5">
    <location>
        <begin position="106"/>
        <end position="142"/>
    </location>
</feature>
<keyword evidence="2 6" id="KW-0812">Transmembrane</keyword>
<evidence type="ECO:0000259" key="7">
    <source>
        <dbReference type="Pfam" id="PF06305"/>
    </source>
</evidence>